<dbReference type="PANTHER" id="PTHR42743:SF11">
    <property type="entry name" value="AMINODEOXYCHORISMATE LYASE"/>
    <property type="match status" value="1"/>
</dbReference>
<comment type="pathway">
    <text evidence="1">Amino-acid biosynthesis; L-isoleucine biosynthesis; L-isoleucine from 2-oxobutanoate: step 4/4.</text>
</comment>
<dbReference type="GO" id="GO:0052656">
    <property type="term" value="F:L-isoleucine-2-oxoglutarate transaminase activity"/>
    <property type="evidence" value="ECO:0007669"/>
    <property type="project" value="RHEA"/>
</dbReference>
<reference evidence="9 10" key="1">
    <citation type="journal article" date="2012" name="J. Bacteriol.">
        <title>Genome Sequence of Fibrella aestuarina BUZ 2T, a Filamentous Marine Bacterium.</title>
        <authorList>
            <person name="Filippini M."/>
            <person name="Qi W."/>
            <person name="Blom J."/>
            <person name="Goesmann A."/>
            <person name="Smits T.H."/>
            <person name="Bagheri H.C."/>
        </authorList>
    </citation>
    <scope>NUCLEOTIDE SEQUENCE [LARGE SCALE GENOMIC DNA]</scope>
    <source>
        <strain evidence="10">BUZ 2T</strain>
    </source>
</reference>
<dbReference type="InterPro" id="IPR050571">
    <property type="entry name" value="Class-IV_PLP-Dep_Aminotrnsfr"/>
</dbReference>
<evidence type="ECO:0000256" key="3">
    <source>
        <dbReference type="ARBA" id="ARBA00005072"/>
    </source>
</evidence>
<comment type="pathway">
    <text evidence="2">Amino-acid biosynthesis; L-valine biosynthesis; L-valine from pyruvate: step 4/4.</text>
</comment>
<dbReference type="PANTHER" id="PTHR42743">
    <property type="entry name" value="AMINO-ACID AMINOTRANSFERASE"/>
    <property type="match status" value="1"/>
</dbReference>
<dbReference type="InterPro" id="IPR036038">
    <property type="entry name" value="Aminotransferase-like"/>
</dbReference>
<proteinExistence type="inferred from homology"/>
<evidence type="ECO:0000256" key="1">
    <source>
        <dbReference type="ARBA" id="ARBA00004824"/>
    </source>
</evidence>
<gene>
    <name evidence="9" type="primary">ilvE</name>
    <name evidence="9" type="ORF">FAES_2117</name>
</gene>
<dbReference type="HOGENOM" id="CLU_020844_2_0_10"/>
<dbReference type="Proteomes" id="UP000011058">
    <property type="component" value="Chromosome"/>
</dbReference>
<accession>I0K7M3</accession>
<dbReference type="Pfam" id="PF01063">
    <property type="entry name" value="Aminotran_4"/>
    <property type="match status" value="1"/>
</dbReference>
<dbReference type="InterPro" id="IPR043132">
    <property type="entry name" value="BCAT-like_C"/>
</dbReference>
<comment type="pathway">
    <text evidence="3">Amino-acid biosynthesis; L-leucine biosynthesis; L-leucine from 3-methyl-2-oxobutanoate: step 4/4.</text>
</comment>
<evidence type="ECO:0000313" key="9">
    <source>
        <dbReference type="EMBL" id="CCH00126.1"/>
    </source>
</evidence>
<dbReference type="InterPro" id="IPR001544">
    <property type="entry name" value="Aminotrans_IV"/>
</dbReference>
<dbReference type="AlphaFoldDB" id="I0K7M3"/>
<dbReference type="EC" id="2.6.1.42" evidence="5"/>
<keyword evidence="9" id="KW-0808">Transferase</keyword>
<comment type="similarity">
    <text evidence="4">Belongs to the class-IV pyridoxal-phosphate-dependent aminotransferase family.</text>
</comment>
<dbReference type="GO" id="GO:0052654">
    <property type="term" value="F:L-leucine-2-oxoglutarate transaminase activity"/>
    <property type="evidence" value="ECO:0007669"/>
    <property type="project" value="RHEA"/>
</dbReference>
<comment type="catalytic activity">
    <reaction evidence="8">
        <text>L-leucine + 2-oxoglutarate = 4-methyl-2-oxopentanoate + L-glutamate</text>
        <dbReference type="Rhea" id="RHEA:18321"/>
        <dbReference type="ChEBI" id="CHEBI:16810"/>
        <dbReference type="ChEBI" id="CHEBI:17865"/>
        <dbReference type="ChEBI" id="CHEBI:29985"/>
        <dbReference type="ChEBI" id="CHEBI:57427"/>
        <dbReference type="EC" id="2.6.1.42"/>
    </reaction>
</comment>
<evidence type="ECO:0000256" key="4">
    <source>
        <dbReference type="ARBA" id="ARBA00009320"/>
    </source>
</evidence>
<dbReference type="Gene3D" id="3.30.470.10">
    <property type="match status" value="1"/>
</dbReference>
<dbReference type="PATRIC" id="fig|1166018.3.peg.3867"/>
<dbReference type="GO" id="GO:0052655">
    <property type="term" value="F:L-valine-2-oxoglutarate transaminase activity"/>
    <property type="evidence" value="ECO:0007669"/>
    <property type="project" value="RHEA"/>
</dbReference>
<evidence type="ECO:0000256" key="7">
    <source>
        <dbReference type="ARBA" id="ARBA00048798"/>
    </source>
</evidence>
<dbReference type="EMBL" id="HE796683">
    <property type="protein sequence ID" value="CCH00126.1"/>
    <property type="molecule type" value="Genomic_DNA"/>
</dbReference>
<sequence>MFMCISKVNVKRYLKRQPPFWDKRLISAMNLVYNSDVLPASHWMTPPTDRAFQYGDGLFETIRYEKNRVWFWPDHYDRLRQGMAALQLNVPTQFDSDTLHEQVMALIHQNELADGSARIKLQVWRQTGGLYTPTTRAANWLLTAQPTSPFTVTAKAHLGFFTAVRLVSSPVSRFKTLNALPYVLAGLHRQQHGYDDVILLDTAGHVAECMASSVFWRHNGQWFTPSLDTGCIDGILRRQLLRTQVVEEGLYAPETLATADAVFCANVNGIQTFGGTSADAITPLLHLIGLGAPV</sequence>
<evidence type="ECO:0000313" key="10">
    <source>
        <dbReference type="Proteomes" id="UP000011058"/>
    </source>
</evidence>
<dbReference type="STRING" id="1166018.FAES_2117"/>
<dbReference type="Gene3D" id="3.20.10.10">
    <property type="entry name" value="D-amino Acid Aminotransferase, subunit A, domain 2"/>
    <property type="match status" value="1"/>
</dbReference>
<dbReference type="KEGG" id="fae:FAES_2117"/>
<evidence type="ECO:0000256" key="5">
    <source>
        <dbReference type="ARBA" id="ARBA00013053"/>
    </source>
</evidence>
<evidence type="ECO:0000256" key="2">
    <source>
        <dbReference type="ARBA" id="ARBA00004931"/>
    </source>
</evidence>
<dbReference type="SUPFAM" id="SSF56752">
    <property type="entry name" value="D-aminoacid aminotransferase-like PLP-dependent enzymes"/>
    <property type="match status" value="1"/>
</dbReference>
<name>I0K7M3_9BACT</name>
<keyword evidence="9" id="KW-0032">Aminotransferase</keyword>
<organism evidence="9 10">
    <name type="scientific">Fibrella aestuarina BUZ 2</name>
    <dbReference type="NCBI Taxonomy" id="1166018"/>
    <lineage>
        <taxon>Bacteria</taxon>
        <taxon>Pseudomonadati</taxon>
        <taxon>Bacteroidota</taxon>
        <taxon>Cytophagia</taxon>
        <taxon>Cytophagales</taxon>
        <taxon>Spirosomataceae</taxon>
        <taxon>Fibrella</taxon>
    </lineage>
</organism>
<dbReference type="InterPro" id="IPR043131">
    <property type="entry name" value="BCAT-like_N"/>
</dbReference>
<evidence type="ECO:0000256" key="8">
    <source>
        <dbReference type="ARBA" id="ARBA00049229"/>
    </source>
</evidence>
<comment type="catalytic activity">
    <reaction evidence="6">
        <text>L-valine + 2-oxoglutarate = 3-methyl-2-oxobutanoate + L-glutamate</text>
        <dbReference type="Rhea" id="RHEA:24813"/>
        <dbReference type="ChEBI" id="CHEBI:11851"/>
        <dbReference type="ChEBI" id="CHEBI:16810"/>
        <dbReference type="ChEBI" id="CHEBI:29985"/>
        <dbReference type="ChEBI" id="CHEBI:57762"/>
        <dbReference type="EC" id="2.6.1.42"/>
    </reaction>
</comment>
<dbReference type="eggNOG" id="COG0115">
    <property type="taxonomic scope" value="Bacteria"/>
</dbReference>
<comment type="catalytic activity">
    <reaction evidence="7">
        <text>L-isoleucine + 2-oxoglutarate = (S)-3-methyl-2-oxopentanoate + L-glutamate</text>
        <dbReference type="Rhea" id="RHEA:24801"/>
        <dbReference type="ChEBI" id="CHEBI:16810"/>
        <dbReference type="ChEBI" id="CHEBI:29985"/>
        <dbReference type="ChEBI" id="CHEBI:35146"/>
        <dbReference type="ChEBI" id="CHEBI:58045"/>
        <dbReference type="EC" id="2.6.1.42"/>
    </reaction>
</comment>
<evidence type="ECO:0000256" key="6">
    <source>
        <dbReference type="ARBA" id="ARBA00048212"/>
    </source>
</evidence>
<protein>
    <recommendedName>
        <fullName evidence="5">branched-chain-amino-acid transaminase</fullName>
        <ecNumber evidence="5">2.6.1.42</ecNumber>
    </recommendedName>
</protein>
<dbReference type="GO" id="GO:0046394">
    <property type="term" value="P:carboxylic acid biosynthetic process"/>
    <property type="evidence" value="ECO:0007669"/>
    <property type="project" value="UniProtKB-ARBA"/>
</dbReference>
<keyword evidence="10" id="KW-1185">Reference proteome</keyword>